<name>A0A444JDU3_9BACT</name>
<dbReference type="AlphaFoldDB" id="A0A444JDU3"/>
<evidence type="ECO:0000313" key="2">
    <source>
        <dbReference type="EMBL" id="RWX51259.1"/>
    </source>
</evidence>
<evidence type="ECO:0000313" key="3">
    <source>
        <dbReference type="Proteomes" id="UP000288892"/>
    </source>
</evidence>
<comment type="caution">
    <text evidence="2">The sequence shown here is derived from an EMBL/GenBank/DDBJ whole genome shotgun (WGS) entry which is preliminary data.</text>
</comment>
<dbReference type="InterPro" id="IPR036514">
    <property type="entry name" value="SGNH_hydro_sf"/>
</dbReference>
<keyword evidence="3" id="KW-1185">Reference proteome</keyword>
<evidence type="ECO:0000259" key="1">
    <source>
        <dbReference type="Pfam" id="PF13472"/>
    </source>
</evidence>
<dbReference type="EMBL" id="MTKS01000174">
    <property type="protein sequence ID" value="RWX51259.1"/>
    <property type="molecule type" value="Genomic_DNA"/>
</dbReference>
<proteinExistence type="predicted"/>
<reference evidence="2 3" key="1">
    <citation type="submission" date="2017-01" db="EMBL/GenBank/DDBJ databases">
        <title>The cable genome- insights into the physiology and evolution of filamentous bacteria capable of sulfide oxidation via long distance electron transfer.</title>
        <authorList>
            <person name="Schreiber L."/>
            <person name="Bjerg J.T."/>
            <person name="Boggild A."/>
            <person name="Van De Vossenberg J."/>
            <person name="Meysman F."/>
            <person name="Nielsen L.P."/>
            <person name="Schramm A."/>
            <person name="Kjeldsen K.U."/>
        </authorList>
    </citation>
    <scope>NUCLEOTIDE SEQUENCE [LARGE SCALE GENOMIC DNA]</scope>
    <source>
        <strain evidence="2">A5</strain>
    </source>
</reference>
<dbReference type="PANTHER" id="PTHR30383">
    <property type="entry name" value="THIOESTERASE 1/PROTEASE 1/LYSOPHOSPHOLIPASE L1"/>
    <property type="match status" value="1"/>
</dbReference>
<dbReference type="SUPFAM" id="SSF52266">
    <property type="entry name" value="SGNH hydrolase"/>
    <property type="match status" value="1"/>
</dbReference>
<dbReference type="InterPro" id="IPR013830">
    <property type="entry name" value="SGNH_hydro"/>
</dbReference>
<dbReference type="Gene3D" id="3.40.50.1110">
    <property type="entry name" value="SGNH hydrolase"/>
    <property type="match status" value="1"/>
</dbReference>
<dbReference type="PANTHER" id="PTHR30383:SF5">
    <property type="entry name" value="SGNH HYDROLASE-TYPE ESTERASE DOMAIN-CONTAINING PROTEIN"/>
    <property type="match status" value="1"/>
</dbReference>
<sequence>MTTQTAQTAKTLLMLGDSLVEWGDWESLLPELQVINRGVAGEHTEGLSARLAREIDAVLDAGTEPEYILLMTGTNNLLMGSPYFPAILGSMLPRLADLCPDSSITLNSLMPMQLRGLARETITAKNNELRDAAKQSGCRFLDMTGPFTEQYLPVTKPCFLNDGVHLATRGYQVWAGAIKKHLDTLEENHPMYREISR</sequence>
<feature type="domain" description="SGNH hydrolase-type esterase" evidence="1">
    <location>
        <begin position="15"/>
        <end position="173"/>
    </location>
</feature>
<dbReference type="GO" id="GO:0004622">
    <property type="term" value="F:phosphatidylcholine lysophospholipase activity"/>
    <property type="evidence" value="ECO:0007669"/>
    <property type="project" value="TreeGrafter"/>
</dbReference>
<dbReference type="Proteomes" id="UP000288892">
    <property type="component" value="Unassembled WGS sequence"/>
</dbReference>
<dbReference type="Pfam" id="PF13472">
    <property type="entry name" value="Lipase_GDSL_2"/>
    <property type="match status" value="1"/>
</dbReference>
<organism evidence="2 3">
    <name type="scientific">Candidatus Electrothrix marina</name>
    <dbReference type="NCBI Taxonomy" id="1859130"/>
    <lineage>
        <taxon>Bacteria</taxon>
        <taxon>Pseudomonadati</taxon>
        <taxon>Thermodesulfobacteriota</taxon>
        <taxon>Desulfobulbia</taxon>
        <taxon>Desulfobulbales</taxon>
        <taxon>Desulfobulbaceae</taxon>
        <taxon>Candidatus Electrothrix</taxon>
    </lineage>
</organism>
<accession>A0A444JDU3</accession>
<dbReference type="InterPro" id="IPR051532">
    <property type="entry name" value="Ester_Hydrolysis_Enzymes"/>
</dbReference>
<gene>
    <name evidence="2" type="ORF">VU01_11741</name>
</gene>
<protein>
    <submittedName>
        <fullName evidence="2">Lysophospholipase L1</fullName>
    </submittedName>
</protein>